<keyword evidence="2 7" id="KW-0560">Oxidoreductase</keyword>
<dbReference type="SUPFAM" id="SSF51735">
    <property type="entry name" value="NAD(P)-binding Rossmann-fold domains"/>
    <property type="match status" value="1"/>
</dbReference>
<evidence type="ECO:0000259" key="6">
    <source>
        <dbReference type="SMART" id="SM00846"/>
    </source>
</evidence>
<feature type="binding site" evidence="5">
    <location>
        <position position="301"/>
    </location>
    <ligand>
        <name>NAD(+)</name>
        <dbReference type="ChEBI" id="CHEBI:57540"/>
    </ligand>
</feature>
<gene>
    <name evidence="7" type="ORF">D1013_07590</name>
</gene>
<proteinExistence type="inferred from homology"/>
<dbReference type="EC" id="1.2.1.59" evidence="7"/>
<sequence>MKNIAVIGYGVIGKRVADAINVQDDMNLVGVCDVISDWRIQTAIKKGYSVFAATGQAMGQMKMSEIPVAGSMQNLLGQVDLVVDCTPKNIAAKNVEVYKKQGIKFILQGGEKHETTGHSFSAENNYKSAVNLDATRVVSCNTTSILRTLTALKRADLLDYARGTLLRRATDPWESHLGGIMNTMVPEKEIPSHQGPDAQSVDPDLDVITSAVKVPQTLSHMHYWNVKLKKEASKEEVLNAFKTSTRIKLIHYDQGLVSNNTIKEMFMDMGRPWGDMYEVALWEDMLKVVGDELFYAYVVDNQAIVIPETIDAIRALTGIDSDGNKSIAKTNKSLGINQ</sequence>
<keyword evidence="1" id="KW-0521">NADP</keyword>
<dbReference type="InterPro" id="IPR020831">
    <property type="entry name" value="GlycerAld/Erythrose_P_DH"/>
</dbReference>
<dbReference type="GO" id="GO:0051287">
    <property type="term" value="F:NAD binding"/>
    <property type="evidence" value="ECO:0007669"/>
    <property type="project" value="InterPro"/>
</dbReference>
<dbReference type="PIRSF" id="PIRSF000149">
    <property type="entry name" value="GAP_DH"/>
    <property type="match status" value="1"/>
</dbReference>
<keyword evidence="3 5" id="KW-0520">NAD</keyword>
<dbReference type="AlphaFoldDB" id="A0A3G2L4Q8"/>
<evidence type="ECO:0000256" key="3">
    <source>
        <dbReference type="ARBA" id="ARBA00023027"/>
    </source>
</evidence>
<dbReference type="RefSeq" id="WP_121848269.1">
    <property type="nucleotide sequence ID" value="NZ_CP032050.1"/>
</dbReference>
<dbReference type="Gene3D" id="3.40.50.720">
    <property type="entry name" value="NAD(P)-binding Rossmann-like Domain"/>
    <property type="match status" value="1"/>
</dbReference>
<dbReference type="Pfam" id="PF02800">
    <property type="entry name" value="Gp_dh_C"/>
    <property type="match status" value="1"/>
</dbReference>
<dbReference type="Pfam" id="PF01113">
    <property type="entry name" value="DapB_N"/>
    <property type="match status" value="1"/>
</dbReference>
<organism evidence="7 8">
    <name type="scientific">Euzebyella marina</name>
    <dbReference type="NCBI Taxonomy" id="1761453"/>
    <lineage>
        <taxon>Bacteria</taxon>
        <taxon>Pseudomonadati</taxon>
        <taxon>Bacteroidota</taxon>
        <taxon>Flavobacteriia</taxon>
        <taxon>Flavobacteriales</taxon>
        <taxon>Flavobacteriaceae</taxon>
        <taxon>Euzebyella</taxon>
    </lineage>
</organism>
<dbReference type="Proteomes" id="UP000276309">
    <property type="component" value="Chromosome"/>
</dbReference>
<dbReference type="CDD" id="cd18127">
    <property type="entry name" value="GAPDH_II_C"/>
    <property type="match status" value="1"/>
</dbReference>
<evidence type="ECO:0000256" key="5">
    <source>
        <dbReference type="PIRSR" id="PIRSR000149-3"/>
    </source>
</evidence>
<dbReference type="InterPro" id="IPR020829">
    <property type="entry name" value="GlycerAld_3-P_DH_cat"/>
</dbReference>
<feature type="binding site" evidence="5">
    <location>
        <position position="33"/>
    </location>
    <ligand>
        <name>NAD(+)</name>
        <dbReference type="ChEBI" id="CHEBI:57540"/>
    </ligand>
</feature>
<feature type="active site" description="Nucleophile" evidence="4">
    <location>
        <position position="140"/>
    </location>
</feature>
<dbReference type="HAMAP" id="MF_00559">
    <property type="entry name" value="G3P_dehdrog_arch"/>
    <property type="match status" value="1"/>
</dbReference>
<dbReference type="NCBIfam" id="TIGR01546">
    <property type="entry name" value="GAPDH-II_archae"/>
    <property type="match status" value="1"/>
</dbReference>
<dbReference type="GO" id="GO:0009089">
    <property type="term" value="P:lysine biosynthetic process via diaminopimelate"/>
    <property type="evidence" value="ECO:0007669"/>
    <property type="project" value="InterPro"/>
</dbReference>
<feature type="domain" description="Glyceraldehyde 3-phosphate dehydrogenase NAD(P) binding" evidence="6">
    <location>
        <begin position="2"/>
        <end position="140"/>
    </location>
</feature>
<dbReference type="InterPro" id="IPR000846">
    <property type="entry name" value="DapB_N"/>
</dbReference>
<accession>A0A3G2L4Q8</accession>
<reference evidence="7 8" key="1">
    <citation type="submission" date="2018-08" db="EMBL/GenBank/DDBJ databases">
        <title>The reduced genetic potential of extracellular carbohydrate catabolism in Euzebyella marina RN62, a Flavobacteriia bacterium isolated from the hadal water.</title>
        <authorList>
            <person name="Xue C."/>
        </authorList>
    </citation>
    <scope>NUCLEOTIDE SEQUENCE [LARGE SCALE GENOMIC DNA]</scope>
    <source>
        <strain evidence="7 8">RN62</strain>
    </source>
</reference>
<dbReference type="GO" id="GO:0005737">
    <property type="term" value="C:cytoplasm"/>
    <property type="evidence" value="ECO:0007669"/>
    <property type="project" value="InterPro"/>
</dbReference>
<name>A0A3G2L4Q8_9FLAO</name>
<dbReference type="Gene3D" id="3.30.360.10">
    <property type="entry name" value="Dihydrodipicolinate Reductase, domain 2"/>
    <property type="match status" value="1"/>
</dbReference>
<keyword evidence="5" id="KW-0547">Nucleotide-binding</keyword>
<evidence type="ECO:0000256" key="2">
    <source>
        <dbReference type="ARBA" id="ARBA00023002"/>
    </source>
</evidence>
<evidence type="ECO:0000256" key="4">
    <source>
        <dbReference type="PIRSR" id="PIRSR000149-1"/>
    </source>
</evidence>
<dbReference type="EMBL" id="CP032050">
    <property type="protein sequence ID" value="AYN67233.1"/>
    <property type="molecule type" value="Genomic_DNA"/>
</dbReference>
<dbReference type="InterPro" id="IPR020828">
    <property type="entry name" value="GlycerAld_3-P_DH_NAD(P)-bd"/>
</dbReference>
<dbReference type="CDD" id="cd02278">
    <property type="entry name" value="GAPDH_II_N"/>
    <property type="match status" value="1"/>
</dbReference>
<dbReference type="NCBIfam" id="NF003251">
    <property type="entry name" value="PRK04207.1"/>
    <property type="match status" value="1"/>
</dbReference>
<dbReference type="KEGG" id="emar:D1013_07590"/>
<dbReference type="SUPFAM" id="SSF55347">
    <property type="entry name" value="Glyceraldehyde-3-phosphate dehydrogenase-like, C-terminal domain"/>
    <property type="match status" value="1"/>
</dbReference>
<dbReference type="SMART" id="SM00846">
    <property type="entry name" value="Gp_dh_N"/>
    <property type="match status" value="1"/>
</dbReference>
<keyword evidence="8" id="KW-1185">Reference proteome</keyword>
<dbReference type="GO" id="GO:0043891">
    <property type="term" value="F:glyceraldehyde-3-phosphate dehydrogenase [NAD(P)+] (phosphorylating) activity"/>
    <property type="evidence" value="ECO:0007669"/>
    <property type="project" value="UniProtKB-EC"/>
</dbReference>
<dbReference type="GO" id="GO:0006096">
    <property type="term" value="P:glycolytic process"/>
    <property type="evidence" value="ECO:0007669"/>
    <property type="project" value="InterPro"/>
</dbReference>
<dbReference type="GO" id="GO:0008839">
    <property type="term" value="F:4-hydroxy-tetrahydrodipicolinate reductase"/>
    <property type="evidence" value="ECO:0007669"/>
    <property type="project" value="InterPro"/>
</dbReference>
<protein>
    <submittedName>
        <fullName evidence="7">Type II glyceraldehyde-3-phosphate dehydrogenase</fullName>
        <ecNumber evidence="7">1.2.1.59</ecNumber>
    </submittedName>
</protein>
<evidence type="ECO:0000256" key="1">
    <source>
        <dbReference type="ARBA" id="ARBA00022857"/>
    </source>
</evidence>
<evidence type="ECO:0000313" key="7">
    <source>
        <dbReference type="EMBL" id="AYN67233.1"/>
    </source>
</evidence>
<dbReference type="InterPro" id="IPR006436">
    <property type="entry name" value="Glyceraldehyde-3-P_DH_2_arc"/>
</dbReference>
<dbReference type="InterPro" id="IPR036291">
    <property type="entry name" value="NAD(P)-bd_dom_sf"/>
</dbReference>
<dbReference type="GO" id="GO:0050661">
    <property type="term" value="F:NADP binding"/>
    <property type="evidence" value="ECO:0007669"/>
    <property type="project" value="InterPro"/>
</dbReference>
<evidence type="ECO:0000313" key="8">
    <source>
        <dbReference type="Proteomes" id="UP000276309"/>
    </source>
</evidence>
<dbReference type="OrthoDB" id="9779394at2"/>